<dbReference type="EMBL" id="FODH01000018">
    <property type="protein sequence ID" value="SEP05209.1"/>
    <property type="molecule type" value="Genomic_DNA"/>
</dbReference>
<organism evidence="3">
    <name type="scientific">Paenibacillus sophorae</name>
    <dbReference type="NCBI Taxonomy" id="1333845"/>
    <lineage>
        <taxon>Bacteria</taxon>
        <taxon>Bacillati</taxon>
        <taxon>Bacillota</taxon>
        <taxon>Bacilli</taxon>
        <taxon>Bacillales</taxon>
        <taxon>Paenibacillaceae</taxon>
        <taxon>Paenibacillus</taxon>
    </lineage>
</organism>
<dbReference type="PANTHER" id="PTHR30411">
    <property type="entry name" value="CYTOPLASMIC PROTEIN"/>
    <property type="match status" value="1"/>
</dbReference>
<reference evidence="2 4" key="2">
    <citation type="submission" date="2021-06" db="EMBL/GenBank/DDBJ databases">
        <title>Whole genome sequence of Paenibacillus sophorae DSM23020 for comparative genomics.</title>
        <authorList>
            <person name="Kim M.-J."/>
            <person name="Lee G."/>
            <person name="Shin J.-H."/>
        </authorList>
    </citation>
    <scope>NUCLEOTIDE SEQUENCE [LARGE SCALE GENOMIC DNA]</scope>
    <source>
        <strain evidence="2 4">DSM 23020</strain>
    </source>
</reference>
<dbReference type="OrthoDB" id="1099907at2"/>
<dbReference type="Proteomes" id="UP000198809">
    <property type="component" value="Unassembled WGS sequence"/>
</dbReference>
<dbReference type="STRING" id="1333845.SAMN04487895_11891"/>
<reference evidence="3" key="1">
    <citation type="submission" date="2016-10" db="EMBL/GenBank/DDBJ databases">
        <authorList>
            <person name="de Groot N.N."/>
        </authorList>
    </citation>
    <scope>NUCLEOTIDE SEQUENCE [LARGE SCALE GENOMIC DNA]</scope>
    <source>
        <strain evidence="3">CGMCC 1.10238</strain>
    </source>
</reference>
<dbReference type="Pfam" id="PF04073">
    <property type="entry name" value="tRNA_edit"/>
    <property type="match status" value="1"/>
</dbReference>
<dbReference type="PANTHER" id="PTHR30411:SF1">
    <property type="entry name" value="CYTOPLASMIC PROTEIN"/>
    <property type="match status" value="1"/>
</dbReference>
<evidence type="ECO:0000313" key="2">
    <source>
        <dbReference type="EMBL" id="QWU13343.1"/>
    </source>
</evidence>
<protein>
    <submittedName>
        <fullName evidence="3">Cys-tRNA(Pro) deacylase, prolyl-tRNA editing enzyme YbaK/EbsC</fullName>
    </submittedName>
    <submittedName>
        <fullName evidence="2">YbaK/EbsC family protein</fullName>
    </submittedName>
</protein>
<keyword evidence="4" id="KW-1185">Reference proteome</keyword>
<dbReference type="Gene3D" id="3.90.960.10">
    <property type="entry name" value="YbaK/aminoacyl-tRNA synthetase-associated domain"/>
    <property type="match status" value="1"/>
</dbReference>
<dbReference type="GO" id="GO:0002161">
    <property type="term" value="F:aminoacyl-tRNA deacylase activity"/>
    <property type="evidence" value="ECO:0007669"/>
    <property type="project" value="InterPro"/>
</dbReference>
<dbReference type="CDD" id="cd04332">
    <property type="entry name" value="YbaK_like"/>
    <property type="match status" value="1"/>
</dbReference>
<gene>
    <name evidence="2" type="ORF">KP014_15155</name>
    <name evidence="3" type="ORF">SAMN04487895_11891</name>
</gene>
<name>A0A1H8UPT1_9BACL</name>
<evidence type="ECO:0000259" key="1">
    <source>
        <dbReference type="Pfam" id="PF04073"/>
    </source>
</evidence>
<dbReference type="SUPFAM" id="SSF55826">
    <property type="entry name" value="YbaK/ProRS associated domain"/>
    <property type="match status" value="1"/>
</dbReference>
<evidence type="ECO:0000313" key="4">
    <source>
        <dbReference type="Proteomes" id="UP000683429"/>
    </source>
</evidence>
<sequence>MEHKEHKEQLEQVLQEKGVEYEIIKHEGPIKTAQEGAAFFGIEIGQTAPALVLRAGNEYFALIVSGDRGRVNLEETAALMGYDSLKMASPKQVLQLTGYEVGSVSLMLPLPCIVDRRLFRYPFIYGGTGEPSSTLKISPQALEQLNKVVAYLD</sequence>
<dbReference type="RefSeq" id="WP_036600412.1">
    <property type="nucleotide sequence ID" value="NZ_CP076607.1"/>
</dbReference>
<accession>A0A1H8UPT1</accession>
<evidence type="ECO:0000313" key="3">
    <source>
        <dbReference type="EMBL" id="SEP05209.1"/>
    </source>
</evidence>
<dbReference type="InterPro" id="IPR036754">
    <property type="entry name" value="YbaK/aa-tRNA-synt-asso_dom_sf"/>
</dbReference>
<dbReference type="EMBL" id="CP076607">
    <property type="protein sequence ID" value="QWU13343.1"/>
    <property type="molecule type" value="Genomic_DNA"/>
</dbReference>
<dbReference type="AlphaFoldDB" id="A0A1H8UPT1"/>
<feature type="domain" description="YbaK/aminoacyl-tRNA synthetase-associated" evidence="1">
    <location>
        <begin position="29"/>
        <end position="144"/>
    </location>
</feature>
<proteinExistence type="predicted"/>
<dbReference type="InterPro" id="IPR007214">
    <property type="entry name" value="YbaK/aa-tRNA-synth-assoc-dom"/>
</dbReference>
<dbReference type="Proteomes" id="UP000683429">
    <property type="component" value="Chromosome"/>
</dbReference>